<organism evidence="1 2">
    <name type="scientific">Solitalea longa</name>
    <dbReference type="NCBI Taxonomy" id="2079460"/>
    <lineage>
        <taxon>Bacteria</taxon>
        <taxon>Pseudomonadati</taxon>
        <taxon>Bacteroidota</taxon>
        <taxon>Sphingobacteriia</taxon>
        <taxon>Sphingobacteriales</taxon>
        <taxon>Sphingobacteriaceae</taxon>
        <taxon>Solitalea</taxon>
    </lineage>
</organism>
<dbReference type="Pfam" id="PF21857">
    <property type="entry name" value="DUF6913"/>
    <property type="match status" value="1"/>
</dbReference>
<dbReference type="EMBL" id="PQVF01000006">
    <property type="protein sequence ID" value="POY36731.1"/>
    <property type="molecule type" value="Genomic_DNA"/>
</dbReference>
<dbReference type="AlphaFoldDB" id="A0A2S5A2C9"/>
<dbReference type="InterPro" id="IPR054207">
    <property type="entry name" value="DUF6913"/>
</dbReference>
<dbReference type="Proteomes" id="UP000236893">
    <property type="component" value="Unassembled WGS sequence"/>
</dbReference>
<evidence type="ECO:0000313" key="2">
    <source>
        <dbReference type="Proteomes" id="UP000236893"/>
    </source>
</evidence>
<accession>A0A2S5A2C9</accession>
<proteinExistence type="predicted"/>
<dbReference type="RefSeq" id="WP_103789034.1">
    <property type="nucleotide sequence ID" value="NZ_PQVF01000006.1"/>
</dbReference>
<comment type="caution">
    <text evidence="1">The sequence shown here is derived from an EMBL/GenBank/DDBJ whole genome shotgun (WGS) entry which is preliminary data.</text>
</comment>
<sequence length="175" mass="20600">MKSQLTNYILKREAGKIITQLEFNGLKEVESFLFIFCAENIEDLKEVKDLALTPDLRQKKLTFWGLINEKDLPEFRTEARDFNFITNKDLNYLKIPKEDKVKELQKVQFDVLINLSQEINSTISYLALKANSRFKISKYEQNQSFIYDLMIDCKKDTSIVNFTAQVLHYLSLIKK</sequence>
<evidence type="ECO:0000313" key="1">
    <source>
        <dbReference type="EMBL" id="POY36731.1"/>
    </source>
</evidence>
<protein>
    <submittedName>
        <fullName evidence="1">Uncharacterized protein</fullName>
    </submittedName>
</protein>
<name>A0A2S5A2C9_9SPHI</name>
<reference evidence="1 2" key="1">
    <citation type="submission" date="2018-01" db="EMBL/GenBank/DDBJ databases">
        <authorList>
            <person name="Gaut B.S."/>
            <person name="Morton B.R."/>
            <person name="Clegg M.T."/>
            <person name="Duvall M.R."/>
        </authorList>
    </citation>
    <scope>NUCLEOTIDE SEQUENCE [LARGE SCALE GENOMIC DNA]</scope>
    <source>
        <strain evidence="1 2">HR-AV</strain>
    </source>
</reference>
<gene>
    <name evidence="1" type="ORF">C3K47_10250</name>
</gene>
<keyword evidence="2" id="KW-1185">Reference proteome</keyword>
<dbReference type="OrthoDB" id="795962at2"/>